<keyword evidence="4" id="KW-0808">Transferase</keyword>
<reference evidence="4 5" key="1">
    <citation type="journal article" date="2018" name="Mol. Plant">
        <title>The genome of Artemisia annua provides insight into the evolution of Asteraceae family and artemisinin biosynthesis.</title>
        <authorList>
            <person name="Shen Q."/>
            <person name="Zhang L."/>
            <person name="Liao Z."/>
            <person name="Wang S."/>
            <person name="Yan T."/>
            <person name="Shi P."/>
            <person name="Liu M."/>
            <person name="Fu X."/>
            <person name="Pan Q."/>
            <person name="Wang Y."/>
            <person name="Lv Z."/>
            <person name="Lu X."/>
            <person name="Zhang F."/>
            <person name="Jiang W."/>
            <person name="Ma Y."/>
            <person name="Chen M."/>
            <person name="Hao X."/>
            <person name="Li L."/>
            <person name="Tang Y."/>
            <person name="Lv G."/>
            <person name="Zhou Y."/>
            <person name="Sun X."/>
            <person name="Brodelius P.E."/>
            <person name="Rose J.K.C."/>
            <person name="Tang K."/>
        </authorList>
    </citation>
    <scope>NUCLEOTIDE SEQUENCE [LARGE SCALE GENOMIC DNA]</scope>
    <source>
        <strain evidence="5">cv. Huhao1</strain>
        <tissue evidence="4">Leaf</tissue>
    </source>
</reference>
<evidence type="ECO:0000313" key="5">
    <source>
        <dbReference type="Proteomes" id="UP000245207"/>
    </source>
</evidence>
<gene>
    <name evidence="4" type="ORF">CTI12_AA594940</name>
</gene>
<comment type="caution">
    <text evidence="4">The sequence shown here is derived from an EMBL/GenBank/DDBJ whole genome shotgun (WGS) entry which is preliminary data.</text>
</comment>
<evidence type="ECO:0000256" key="2">
    <source>
        <dbReference type="ARBA" id="ARBA00022605"/>
    </source>
</evidence>
<proteinExistence type="inferred from homology"/>
<evidence type="ECO:0000256" key="1">
    <source>
        <dbReference type="ARBA" id="ARBA00006997"/>
    </source>
</evidence>
<comment type="similarity">
    <text evidence="1">Belongs to the shikimate kinase family.</text>
</comment>
<dbReference type="Pfam" id="PF01202">
    <property type="entry name" value="SKI"/>
    <property type="match status" value="1"/>
</dbReference>
<dbReference type="GO" id="GO:0008652">
    <property type="term" value="P:amino acid biosynthetic process"/>
    <property type="evidence" value="ECO:0007669"/>
    <property type="project" value="UniProtKB-KW"/>
</dbReference>
<keyword evidence="2" id="KW-0028">Amino-acid biosynthesis</keyword>
<dbReference type="PRINTS" id="PR01100">
    <property type="entry name" value="SHIKIMTKNASE"/>
</dbReference>
<accession>A0A2U1KJR9</accession>
<organism evidence="4 5">
    <name type="scientific">Artemisia annua</name>
    <name type="common">Sweet wormwood</name>
    <dbReference type="NCBI Taxonomy" id="35608"/>
    <lineage>
        <taxon>Eukaryota</taxon>
        <taxon>Viridiplantae</taxon>
        <taxon>Streptophyta</taxon>
        <taxon>Embryophyta</taxon>
        <taxon>Tracheophyta</taxon>
        <taxon>Spermatophyta</taxon>
        <taxon>Magnoliopsida</taxon>
        <taxon>eudicotyledons</taxon>
        <taxon>Gunneridae</taxon>
        <taxon>Pentapetalae</taxon>
        <taxon>asterids</taxon>
        <taxon>campanulids</taxon>
        <taxon>Asterales</taxon>
        <taxon>Asteraceae</taxon>
        <taxon>Asteroideae</taxon>
        <taxon>Anthemideae</taxon>
        <taxon>Artemisiinae</taxon>
        <taxon>Artemisia</taxon>
    </lineage>
</organism>
<dbReference type="GO" id="GO:0004765">
    <property type="term" value="F:shikimate kinase activity"/>
    <property type="evidence" value="ECO:0007669"/>
    <property type="project" value="TreeGrafter"/>
</dbReference>
<keyword evidence="3" id="KW-0057">Aromatic amino acid biosynthesis</keyword>
<dbReference type="AlphaFoldDB" id="A0A2U1KJR9"/>
<keyword evidence="4" id="KW-0418">Kinase</keyword>
<sequence>MHRLIISTGGGGVDQPISWKYMQKGISVFLDVPLEVLAQRITDVGTESHPLLHHGSVW</sequence>
<keyword evidence="5" id="KW-1185">Reference proteome</keyword>
<dbReference type="PANTHER" id="PTHR21087">
    <property type="entry name" value="SHIKIMATE KINASE"/>
    <property type="match status" value="1"/>
</dbReference>
<dbReference type="InterPro" id="IPR027417">
    <property type="entry name" value="P-loop_NTPase"/>
</dbReference>
<dbReference type="Proteomes" id="UP000245207">
    <property type="component" value="Unassembled WGS sequence"/>
</dbReference>
<dbReference type="GO" id="GO:0009073">
    <property type="term" value="P:aromatic amino acid family biosynthetic process"/>
    <property type="evidence" value="ECO:0007669"/>
    <property type="project" value="UniProtKB-KW"/>
</dbReference>
<evidence type="ECO:0000313" key="4">
    <source>
        <dbReference type="EMBL" id="PWA36971.1"/>
    </source>
</evidence>
<evidence type="ECO:0000256" key="3">
    <source>
        <dbReference type="ARBA" id="ARBA00023141"/>
    </source>
</evidence>
<dbReference type="OrthoDB" id="197068at2759"/>
<name>A0A2U1KJR9_ARTAN</name>
<protein>
    <submittedName>
        <fullName evidence="4">Shikimate kinase 1, chloroplastic</fullName>
    </submittedName>
</protein>
<dbReference type="PANTHER" id="PTHR21087:SF16">
    <property type="entry name" value="SHIKIMATE KINASE 1, CHLOROPLASTIC"/>
    <property type="match status" value="1"/>
</dbReference>
<dbReference type="InterPro" id="IPR031322">
    <property type="entry name" value="Shikimate/glucono_kinase"/>
</dbReference>
<dbReference type="STRING" id="35608.A0A2U1KJR9"/>
<dbReference type="GO" id="GO:0005829">
    <property type="term" value="C:cytosol"/>
    <property type="evidence" value="ECO:0007669"/>
    <property type="project" value="TreeGrafter"/>
</dbReference>
<dbReference type="Gene3D" id="3.40.50.300">
    <property type="entry name" value="P-loop containing nucleotide triphosphate hydrolases"/>
    <property type="match status" value="1"/>
</dbReference>
<dbReference type="GO" id="GO:0009507">
    <property type="term" value="C:chloroplast"/>
    <property type="evidence" value="ECO:0007669"/>
    <property type="project" value="TreeGrafter"/>
</dbReference>
<dbReference type="EMBL" id="PKPP01017427">
    <property type="protein sequence ID" value="PWA36971.1"/>
    <property type="molecule type" value="Genomic_DNA"/>
</dbReference>